<accession>A0A917ME00</accession>
<dbReference type="AlphaFoldDB" id="A0A917ME00"/>
<organism evidence="1 2">
    <name type="scientific">Parapedobacter pyrenivorans</name>
    <dbReference type="NCBI Taxonomy" id="1305674"/>
    <lineage>
        <taxon>Bacteria</taxon>
        <taxon>Pseudomonadati</taxon>
        <taxon>Bacteroidota</taxon>
        <taxon>Sphingobacteriia</taxon>
        <taxon>Sphingobacteriales</taxon>
        <taxon>Sphingobacteriaceae</taxon>
        <taxon>Parapedobacter</taxon>
    </lineage>
</organism>
<evidence type="ECO:0000313" key="2">
    <source>
        <dbReference type="Proteomes" id="UP000660862"/>
    </source>
</evidence>
<proteinExistence type="predicted"/>
<dbReference type="Proteomes" id="UP000660862">
    <property type="component" value="Unassembled WGS sequence"/>
</dbReference>
<reference evidence="1" key="2">
    <citation type="submission" date="2020-09" db="EMBL/GenBank/DDBJ databases">
        <authorList>
            <person name="Sun Q."/>
            <person name="Zhou Y."/>
        </authorList>
    </citation>
    <scope>NUCLEOTIDE SEQUENCE</scope>
    <source>
        <strain evidence="1">CGMCC 1.12195</strain>
    </source>
</reference>
<reference evidence="1" key="1">
    <citation type="journal article" date="2014" name="Int. J. Syst. Evol. Microbiol.">
        <title>Complete genome sequence of Corynebacterium casei LMG S-19264T (=DSM 44701T), isolated from a smear-ripened cheese.</title>
        <authorList>
            <consortium name="US DOE Joint Genome Institute (JGI-PGF)"/>
            <person name="Walter F."/>
            <person name="Albersmeier A."/>
            <person name="Kalinowski J."/>
            <person name="Ruckert C."/>
        </authorList>
    </citation>
    <scope>NUCLEOTIDE SEQUENCE</scope>
    <source>
        <strain evidence="1">CGMCC 1.12195</strain>
    </source>
</reference>
<evidence type="ECO:0000313" key="1">
    <source>
        <dbReference type="EMBL" id="GGH00940.1"/>
    </source>
</evidence>
<gene>
    <name evidence="1" type="ORF">GCM10007415_41120</name>
</gene>
<name>A0A917ME00_9SPHI</name>
<dbReference type="EMBL" id="BMER01000005">
    <property type="protein sequence ID" value="GGH00940.1"/>
    <property type="molecule type" value="Genomic_DNA"/>
</dbReference>
<sequence length="199" mass="22596">MPGYGQEPLSAYLFDDYHDAVVYFRDGRKSAEKVNYNLVESALYFIDKRDGQVKVVSNYQAIDSLVIARRIFLLDGNTALEKVSPAPIVYIRFNASSKYKPQTIGYGLSSELASVDAYSSASFQGMRTDLQGKEREVSKISHDYIIEKAGKRSRFSNFKQLYRIYPAHRATLEQFVAQHELDFNDVAGMIALCRYAESL</sequence>
<comment type="caution">
    <text evidence="1">The sequence shown here is derived from an EMBL/GenBank/DDBJ whole genome shotgun (WGS) entry which is preliminary data.</text>
</comment>
<protein>
    <submittedName>
        <fullName evidence="1">Uncharacterized protein</fullName>
    </submittedName>
</protein>
<keyword evidence="2" id="KW-1185">Reference proteome</keyword>